<accession>A0ACA9QGR5</accession>
<feature type="non-terminal residue" evidence="1">
    <location>
        <position position="155"/>
    </location>
</feature>
<evidence type="ECO:0000313" key="1">
    <source>
        <dbReference type="EMBL" id="CAG8750934.1"/>
    </source>
</evidence>
<protein>
    <submittedName>
        <fullName evidence="1">4352_t:CDS:1</fullName>
    </submittedName>
</protein>
<dbReference type="Proteomes" id="UP000789366">
    <property type="component" value="Unassembled WGS sequence"/>
</dbReference>
<name>A0ACA9QGR5_9GLOM</name>
<proteinExistence type="predicted"/>
<evidence type="ECO:0000313" key="2">
    <source>
        <dbReference type="Proteomes" id="UP000789366"/>
    </source>
</evidence>
<comment type="caution">
    <text evidence="1">The sequence shown here is derived from an EMBL/GenBank/DDBJ whole genome shotgun (WGS) entry which is preliminary data.</text>
</comment>
<dbReference type="EMBL" id="CAJVPW010042806">
    <property type="protein sequence ID" value="CAG8750934.1"/>
    <property type="molecule type" value="Genomic_DNA"/>
</dbReference>
<keyword evidence="2" id="KW-1185">Reference proteome</keyword>
<gene>
    <name evidence="1" type="ORF">SPELUC_LOCUS14471</name>
</gene>
<sequence>KLNQHRFHSPAANLSWSSMDFKLLKNAARFEQSSLPQQQWRFTGDLLVGDGEKIQVDEIDQSDLVPCQSAVKLNLPDYVSVLALGGGVYGRQLEDLKQELHVSRKAEFAAESKVKKLQAKYDQLCINLEKLENEQQGSRKSRGKLEAVAMLRESK</sequence>
<feature type="non-terminal residue" evidence="1">
    <location>
        <position position="1"/>
    </location>
</feature>
<reference evidence="1" key="1">
    <citation type="submission" date="2021-06" db="EMBL/GenBank/DDBJ databases">
        <authorList>
            <person name="Kallberg Y."/>
            <person name="Tangrot J."/>
            <person name="Rosling A."/>
        </authorList>
    </citation>
    <scope>NUCLEOTIDE SEQUENCE</scope>
    <source>
        <strain evidence="1">28 12/20/2015</strain>
    </source>
</reference>
<organism evidence="1 2">
    <name type="scientific">Cetraspora pellucida</name>
    <dbReference type="NCBI Taxonomy" id="1433469"/>
    <lineage>
        <taxon>Eukaryota</taxon>
        <taxon>Fungi</taxon>
        <taxon>Fungi incertae sedis</taxon>
        <taxon>Mucoromycota</taxon>
        <taxon>Glomeromycotina</taxon>
        <taxon>Glomeromycetes</taxon>
        <taxon>Diversisporales</taxon>
        <taxon>Gigasporaceae</taxon>
        <taxon>Cetraspora</taxon>
    </lineage>
</organism>